<evidence type="ECO:0000256" key="1">
    <source>
        <dbReference type="SAM" id="MobiDB-lite"/>
    </source>
</evidence>
<gene>
    <name evidence="2" type="primary">tssG</name>
    <name evidence="2" type="ORF">GT347_25115</name>
</gene>
<reference evidence="2 3" key="1">
    <citation type="submission" date="2020-01" db="EMBL/GenBank/DDBJ databases">
        <title>Genome sequencing of strain KACC 21265.</title>
        <authorList>
            <person name="Heo J."/>
            <person name="Kim S.-J."/>
            <person name="Kim J.-S."/>
            <person name="Hong S.-B."/>
            <person name="Kwon S.-W."/>
        </authorList>
    </citation>
    <scope>NUCLEOTIDE SEQUENCE [LARGE SCALE GENOMIC DNA]</scope>
    <source>
        <strain evidence="2 3">KACC 21265</strain>
    </source>
</reference>
<protein>
    <submittedName>
        <fullName evidence="2">Type VI secretion system baseplate subunit TssG</fullName>
    </submittedName>
</protein>
<proteinExistence type="predicted"/>
<organism evidence="2 3">
    <name type="scientific">Xylophilus rhododendri</name>
    <dbReference type="NCBI Taxonomy" id="2697032"/>
    <lineage>
        <taxon>Bacteria</taxon>
        <taxon>Pseudomonadati</taxon>
        <taxon>Pseudomonadota</taxon>
        <taxon>Betaproteobacteria</taxon>
        <taxon>Burkholderiales</taxon>
        <taxon>Xylophilus</taxon>
    </lineage>
</organism>
<dbReference type="NCBIfam" id="TIGR03347">
    <property type="entry name" value="VI_chp_1"/>
    <property type="match status" value="1"/>
</dbReference>
<evidence type="ECO:0000313" key="3">
    <source>
        <dbReference type="Proteomes" id="UP000464787"/>
    </source>
</evidence>
<dbReference type="PANTHER" id="PTHR35564:SF4">
    <property type="entry name" value="CYTOPLASMIC PROTEIN"/>
    <property type="match status" value="1"/>
</dbReference>
<evidence type="ECO:0000313" key="2">
    <source>
        <dbReference type="EMBL" id="QHJ00980.1"/>
    </source>
</evidence>
<name>A0A857JCZ7_9BURK</name>
<dbReference type="RefSeq" id="WP_160554789.1">
    <property type="nucleotide sequence ID" value="NZ_CP047650.1"/>
</dbReference>
<dbReference type="PANTHER" id="PTHR35564">
    <property type="match status" value="1"/>
</dbReference>
<dbReference type="Pfam" id="PF06996">
    <property type="entry name" value="T6SS_TssG"/>
    <property type="match status" value="1"/>
</dbReference>
<accession>A0A857JCZ7</accession>
<dbReference type="AlphaFoldDB" id="A0A857JCZ7"/>
<dbReference type="KEGG" id="xyk:GT347_25115"/>
<dbReference type="Proteomes" id="UP000464787">
    <property type="component" value="Chromosome"/>
</dbReference>
<sequence>MSATLPPTSAPLPPAAQADPRLQAFLDRIAAEPGRFDFYQALRRFEALHPELPRLGEAVRPTEEPLRIGQPADLGFAPSPIKALELRGEHPRLLQRIFGFVGPNGPLPIHLTELTRERALHHGDQTLQRFLDFLTHRFALLFYRAWAQAQPALGLDRGDDSGFGPRLGGLFGIGIEGLSQRDTVGDAAKLHFTGRLARHVRDADGLLNWCRSEFDVPVDIQQWRGHWMTLGRDERTRLRLRHNGDIAQSLGRGAVLGGSVWDVQHKFRIVIGPLRESRYHAFLPGGSDLARLQAMVRQWVGLEFEWDLQIILARADVPRLSLGRSGELGRSTWLGHFRRERDADDLVIDVERTLTEARRRRRKAGAAPSPTESFAESSGEAIHE</sequence>
<feature type="region of interest" description="Disordered" evidence="1">
    <location>
        <begin position="358"/>
        <end position="384"/>
    </location>
</feature>
<dbReference type="EMBL" id="CP047650">
    <property type="protein sequence ID" value="QHJ00980.1"/>
    <property type="molecule type" value="Genomic_DNA"/>
</dbReference>
<keyword evidence="3" id="KW-1185">Reference proteome</keyword>
<dbReference type="InterPro" id="IPR010732">
    <property type="entry name" value="T6SS_TssG-like"/>
</dbReference>